<accession>A0A1B2M3Z7</accession>
<evidence type="ECO:0000313" key="2">
    <source>
        <dbReference type="Proteomes" id="UP000093391"/>
    </source>
</evidence>
<dbReference type="Pfam" id="PF22764">
    <property type="entry name" value="E217_Gp32"/>
    <property type="match status" value="1"/>
</dbReference>
<keyword evidence="2" id="KW-1185">Reference proteome</keyword>
<name>A0A1B2M3Z7_9GAMM</name>
<sequence>MGHNPKTLTSANAVVMIRCKGVYDSFTRLQGFQADNAWAFGEATIGETRMGVDGQQSGGYTPHETPWTLYLEANSPSVAVMENIRKDFNQNMETRLIDIVVEIPSIGSRHEASGFWVNLTGGPSGQKILAGSQYNFRLVDNGGEQM</sequence>
<dbReference type="Proteomes" id="UP000093391">
    <property type="component" value="Chromosome"/>
</dbReference>
<gene>
    <name evidence="1" type="ORF">BFG52_08150</name>
</gene>
<protein>
    <submittedName>
        <fullName evidence="1">Uncharacterized protein</fullName>
    </submittedName>
</protein>
<proteinExistence type="predicted"/>
<dbReference type="STRING" id="1789224.BFG52_08150"/>
<organism evidence="1 2">
    <name type="scientific">Acinetobacter larvae</name>
    <dbReference type="NCBI Taxonomy" id="1789224"/>
    <lineage>
        <taxon>Bacteria</taxon>
        <taxon>Pseudomonadati</taxon>
        <taxon>Pseudomonadota</taxon>
        <taxon>Gammaproteobacteria</taxon>
        <taxon>Moraxellales</taxon>
        <taxon>Moraxellaceae</taxon>
        <taxon>Acinetobacter</taxon>
    </lineage>
</organism>
<dbReference type="InterPro" id="IPR054440">
    <property type="entry name" value="Gp32-like"/>
</dbReference>
<reference evidence="1 2" key="1">
    <citation type="submission" date="2016-08" db="EMBL/GenBank/DDBJ databases">
        <authorList>
            <person name="Seilhamer J.J."/>
        </authorList>
    </citation>
    <scope>NUCLEOTIDE SEQUENCE [LARGE SCALE GENOMIC DNA]</scope>
    <source>
        <strain evidence="1 2">BRTC-1</strain>
    </source>
</reference>
<dbReference type="KEGG" id="ala:BFG52_08150"/>
<dbReference type="EMBL" id="CP016895">
    <property type="protein sequence ID" value="AOA59927.1"/>
    <property type="molecule type" value="Genomic_DNA"/>
</dbReference>
<dbReference type="AlphaFoldDB" id="A0A1B2M3Z7"/>
<evidence type="ECO:0000313" key="1">
    <source>
        <dbReference type="EMBL" id="AOA59927.1"/>
    </source>
</evidence>